<sequence length="101" mass="11130">MTLYLASPITSIWFSLVFHDLDTCEEGQSGVLEKIPLLSDTTEVKCPSQGIVSGVGYHVTHGYDVNYNHLIKGLPPGFSVMRNFFHIQKPVTESSPYPGGM</sequence>
<name>A0AC60A8H5_RANTA</name>
<reference evidence="1" key="1">
    <citation type="submission" date="2023-05" db="EMBL/GenBank/DDBJ databases">
        <authorList>
            <consortium name="ELIXIR-Norway"/>
        </authorList>
    </citation>
    <scope>NUCLEOTIDE SEQUENCE</scope>
</reference>
<gene>
    <name evidence="1" type="ORF">MRATA1EN22A_LOCUS26692</name>
</gene>
<organism evidence="1 2">
    <name type="scientific">Rangifer tarandus platyrhynchus</name>
    <name type="common">Svalbard reindeer</name>
    <dbReference type="NCBI Taxonomy" id="3082113"/>
    <lineage>
        <taxon>Eukaryota</taxon>
        <taxon>Metazoa</taxon>
        <taxon>Chordata</taxon>
        <taxon>Craniata</taxon>
        <taxon>Vertebrata</taxon>
        <taxon>Euteleostomi</taxon>
        <taxon>Mammalia</taxon>
        <taxon>Eutheria</taxon>
        <taxon>Laurasiatheria</taxon>
        <taxon>Artiodactyla</taxon>
        <taxon>Ruminantia</taxon>
        <taxon>Pecora</taxon>
        <taxon>Cervidae</taxon>
        <taxon>Odocoileinae</taxon>
        <taxon>Rangifer</taxon>
    </lineage>
</organism>
<evidence type="ECO:0000313" key="1">
    <source>
        <dbReference type="EMBL" id="CAN0554488.1"/>
    </source>
</evidence>
<dbReference type="Proteomes" id="UP001162501">
    <property type="component" value="Chromosome 7"/>
</dbReference>
<dbReference type="EMBL" id="OX596091">
    <property type="protein sequence ID" value="CAN0554488.1"/>
    <property type="molecule type" value="Genomic_DNA"/>
</dbReference>
<proteinExistence type="predicted"/>
<accession>A0AC60A8H5</accession>
<protein>
    <submittedName>
        <fullName evidence="1">Uncharacterized protein</fullName>
    </submittedName>
</protein>
<evidence type="ECO:0000313" key="2">
    <source>
        <dbReference type="Proteomes" id="UP001162501"/>
    </source>
</evidence>
<reference evidence="1" key="2">
    <citation type="submission" date="2025-03" db="EMBL/GenBank/DDBJ databases">
        <authorList>
            <consortium name="ELIXIR-Norway"/>
            <consortium name="Elixir Norway"/>
        </authorList>
    </citation>
    <scope>NUCLEOTIDE SEQUENCE</scope>
</reference>